<reference evidence="3 4" key="1">
    <citation type="journal article" date="2020" name="Nat. Food">
        <title>A phased Vanilla planifolia genome enables genetic improvement of flavour and production.</title>
        <authorList>
            <person name="Hasing T."/>
            <person name="Tang H."/>
            <person name="Brym M."/>
            <person name="Khazi F."/>
            <person name="Huang T."/>
            <person name="Chambers A.H."/>
        </authorList>
    </citation>
    <scope>NUCLEOTIDE SEQUENCE [LARGE SCALE GENOMIC DNA]</scope>
    <source>
        <tissue evidence="2">Leaf</tissue>
    </source>
</reference>
<protein>
    <submittedName>
        <fullName evidence="2">Uncharacterized protein</fullName>
    </submittedName>
</protein>
<dbReference type="EMBL" id="JADCNL010000001">
    <property type="protein sequence ID" value="KAG0496478.1"/>
    <property type="molecule type" value="Genomic_DNA"/>
</dbReference>
<dbReference type="EMBL" id="JADCNM010000001">
    <property type="protein sequence ID" value="KAG0500985.1"/>
    <property type="molecule type" value="Genomic_DNA"/>
</dbReference>
<accession>A0A835S5Z2</accession>
<proteinExistence type="predicted"/>
<sequence>MTKHLVVPIFPQHLSRKSRLHVQDPAMISPNMNPSIVWQITINTTWWNNTAAFYNVSTCLAIETLSHLQDQLRMSASYGTMVGVGYSILTAQSQQSIYGPL</sequence>
<comment type="caution">
    <text evidence="2">The sequence shown here is derived from an EMBL/GenBank/DDBJ whole genome shotgun (WGS) entry which is preliminary data.</text>
</comment>
<evidence type="ECO:0000313" key="2">
    <source>
        <dbReference type="EMBL" id="KAG0500985.1"/>
    </source>
</evidence>
<evidence type="ECO:0000313" key="1">
    <source>
        <dbReference type="EMBL" id="KAG0496478.1"/>
    </source>
</evidence>
<evidence type="ECO:0000313" key="4">
    <source>
        <dbReference type="Proteomes" id="UP000639772"/>
    </source>
</evidence>
<organism evidence="2 4">
    <name type="scientific">Vanilla planifolia</name>
    <name type="common">Vanilla</name>
    <dbReference type="NCBI Taxonomy" id="51239"/>
    <lineage>
        <taxon>Eukaryota</taxon>
        <taxon>Viridiplantae</taxon>
        <taxon>Streptophyta</taxon>
        <taxon>Embryophyta</taxon>
        <taxon>Tracheophyta</taxon>
        <taxon>Spermatophyta</taxon>
        <taxon>Magnoliopsida</taxon>
        <taxon>Liliopsida</taxon>
        <taxon>Asparagales</taxon>
        <taxon>Orchidaceae</taxon>
        <taxon>Vanilloideae</taxon>
        <taxon>Vanilleae</taxon>
        <taxon>Vanilla</taxon>
    </lineage>
</organism>
<name>A0A835S5Z2_VANPL</name>
<gene>
    <name evidence="2" type="ORF">HPP92_001057</name>
    <name evidence="1" type="ORF">HPP92_001169</name>
</gene>
<dbReference type="AlphaFoldDB" id="A0A835S5Z2"/>
<evidence type="ECO:0000313" key="3">
    <source>
        <dbReference type="Proteomes" id="UP000636800"/>
    </source>
</evidence>
<dbReference type="Proteomes" id="UP000639772">
    <property type="component" value="Chromosome 1"/>
</dbReference>
<dbReference type="Proteomes" id="UP000636800">
    <property type="component" value="Chromosome 1"/>
</dbReference>
<keyword evidence="3" id="KW-1185">Reference proteome</keyword>